<feature type="compositionally biased region" description="Basic residues" evidence="11">
    <location>
        <begin position="844"/>
        <end position="853"/>
    </location>
</feature>
<name>A0A1W0WU18_HYPEX</name>
<dbReference type="GO" id="GO:0005324">
    <property type="term" value="F:long-chain fatty acid transmembrane transporter activity"/>
    <property type="evidence" value="ECO:0007669"/>
    <property type="project" value="TreeGrafter"/>
</dbReference>
<dbReference type="AlphaFoldDB" id="A0A1W0WU18"/>
<dbReference type="PANTHER" id="PTHR43107">
    <property type="entry name" value="LONG-CHAIN FATTY ACID TRANSPORT PROTEIN"/>
    <property type="match status" value="1"/>
</dbReference>
<gene>
    <name evidence="13" type="ORF">BV898_07272</name>
</gene>
<keyword evidence="14" id="KW-1185">Reference proteome</keyword>
<organism evidence="13 14">
    <name type="scientific">Hypsibius exemplaris</name>
    <name type="common">Freshwater tardigrade</name>
    <dbReference type="NCBI Taxonomy" id="2072580"/>
    <lineage>
        <taxon>Eukaryota</taxon>
        <taxon>Metazoa</taxon>
        <taxon>Ecdysozoa</taxon>
        <taxon>Tardigrada</taxon>
        <taxon>Eutardigrada</taxon>
        <taxon>Parachela</taxon>
        <taxon>Hypsibioidea</taxon>
        <taxon>Hypsibiidae</taxon>
        <taxon>Hypsibius</taxon>
    </lineage>
</organism>
<feature type="domain" description="AMP-dependent synthetase/ligase" evidence="12">
    <location>
        <begin position="138"/>
        <end position="260"/>
    </location>
</feature>
<dbReference type="InterPro" id="IPR042099">
    <property type="entry name" value="ANL_N_sf"/>
</dbReference>
<dbReference type="Gene3D" id="3.40.50.12780">
    <property type="entry name" value="N-terminal domain of ligase-like"/>
    <property type="match status" value="2"/>
</dbReference>
<dbReference type="SUPFAM" id="SSF56801">
    <property type="entry name" value="Acetyl-CoA synthetase-like"/>
    <property type="match status" value="1"/>
</dbReference>
<evidence type="ECO:0000256" key="2">
    <source>
        <dbReference type="ARBA" id="ARBA00007374"/>
    </source>
</evidence>
<feature type="region of interest" description="Disordered" evidence="11">
    <location>
        <begin position="832"/>
        <end position="855"/>
    </location>
</feature>
<dbReference type="InterPro" id="IPR000873">
    <property type="entry name" value="AMP-dep_synth/lig_dom"/>
</dbReference>
<comment type="similarity">
    <text evidence="1">Belongs to the ATP-dependent AMP-binding enzyme family.</text>
</comment>
<feature type="compositionally biased region" description="Polar residues" evidence="11">
    <location>
        <begin position="895"/>
        <end position="909"/>
    </location>
</feature>
<feature type="region of interest" description="Disordered" evidence="11">
    <location>
        <begin position="888"/>
        <end position="939"/>
    </location>
</feature>
<evidence type="ECO:0000256" key="9">
    <source>
        <dbReference type="ARBA" id="ARBA00041297"/>
    </source>
</evidence>
<reference evidence="14" key="1">
    <citation type="submission" date="2017-01" db="EMBL/GenBank/DDBJ databases">
        <title>Comparative genomics of anhydrobiosis in the tardigrade Hypsibius dujardini.</title>
        <authorList>
            <person name="Yoshida Y."/>
            <person name="Koutsovoulos G."/>
            <person name="Laetsch D."/>
            <person name="Stevens L."/>
            <person name="Kumar S."/>
            <person name="Horikawa D."/>
            <person name="Ishino K."/>
            <person name="Komine S."/>
            <person name="Tomita M."/>
            <person name="Blaxter M."/>
            <person name="Arakawa K."/>
        </authorList>
    </citation>
    <scope>NUCLEOTIDE SEQUENCE [LARGE SCALE GENOMIC DNA]</scope>
    <source>
        <strain evidence="14">Z151</strain>
    </source>
</reference>
<evidence type="ECO:0000259" key="12">
    <source>
        <dbReference type="Pfam" id="PF00501"/>
    </source>
</evidence>
<feature type="domain" description="AMP-dependent synthetase/ligase" evidence="12">
    <location>
        <begin position="303"/>
        <end position="455"/>
    </location>
</feature>
<evidence type="ECO:0000256" key="7">
    <source>
        <dbReference type="ARBA" id="ARBA00022840"/>
    </source>
</evidence>
<evidence type="ECO:0000256" key="11">
    <source>
        <dbReference type="SAM" id="MobiDB-lite"/>
    </source>
</evidence>
<dbReference type="Pfam" id="PF00501">
    <property type="entry name" value="AMP-binding"/>
    <property type="match status" value="2"/>
</dbReference>
<evidence type="ECO:0000256" key="1">
    <source>
        <dbReference type="ARBA" id="ARBA00006432"/>
    </source>
</evidence>
<proteinExistence type="inferred from homology"/>
<dbReference type="Gene3D" id="3.30.470.160">
    <property type="entry name" value="Inositol polyphosphate kinase"/>
    <property type="match status" value="1"/>
</dbReference>
<dbReference type="InterPro" id="IPR005522">
    <property type="entry name" value="IPK"/>
</dbReference>
<keyword evidence="5" id="KW-0547">Nucleotide-binding</keyword>
<sequence length="1160" mass="129417">MALLFRSNYRACGPFIRLSGQLTAQSDSMLFPSNSAATSIASEPQRTGSTNGRVSGLQQSVRLHSSSPSDLHAEVDNHPLTGIAQQEMMQTVKTPSLCERYASICQAVSRDWAMVKVFVTARYLMKHKFRGENVVSLFRQTVARHPDRLAIVGDDSQMTFQQLEDFSNKFADVFVNTGVKANDTVALFGNSSAEYVGLWMGLAKLQIRAALLNSNLLSDSFIHCVSAADPKCKTLIVDTELLKQFESAKDSFHESDVYFYSSNPKAERPAGVRADKWLNSLLREASPSDKFKPNTHMEEHLIASSAHLLLIHGVTTLGQVLFYGNTLVIPKKFSVKNFWKDVVEHKVTVVQYIGEICRFLLANPANDLERQHNLRMAYGQGLRPALWDAFRTRFQIPKVYETYGSTEGNNGMTNVAGKLGAVGYLSPFLGKLKPSNIIIPVNKETGELLPVGKNGFYRVANSGDIMTMDEEGFVFFVDRFGDCYRWKGENVSAAEVEGTITKVWNFAGVVVYGVEIPDTFKISKTRLKAEGYNPFETKDDKVYFLDGKRKTYLPLTPEGYAKISQEAFPASAELVGCLNGLRVTRFQGGLLLRCQSLLEREELADSNESNGEKEGCKAGQGKCCDWSRLVRDVELEHVVERDAPRDALFREVLQAEQGAASYGSVKHAYDGKGLIRYRIHCEFTGIYYLGKIFLREKYPDSSLMRVSLLNLTPALNVESDVHAAVAPFVESHATGGGGAMEADEDEDHFDVDEDGGSFDVALEPFVHQVGGHSALFLMDDNTVCKPLIPRELRFYQEAPEELRLYLADFKGQIQVISETDPDGSPQFVVRNAPPSVLSAGGRSSNHHHYHQRFRAPSLDQKAALPRFRHGSGSSTGEDFIAEDFIDEDEAESDENSTASEETSVAAGSTSRKRPIAGRRPPKQRCGGPDQDLQFGGRESWSQKCQEKQLAKSKKDDPCLADFLLLENVCVKFKRPCILDLKMGTRQHGDDAPKEKMDRQMEKCASTTSKIIGVRACGMKVSTEWWGHGRLPAEVDGYKTWNKYFGRGLSVDGFKTALHDFLFNGRRFLHELIPDILTQLRQLSQVVRSLDGFRFYSSSLLIMYEGLTVDVKMMISPTRPCRRQTPRAVRHRGPDTGYLFGLDNLIRLLEELLSSTVPLTV</sequence>
<dbReference type="EMBL" id="MTYJ01000047">
    <property type="protein sequence ID" value="OQV18643.1"/>
    <property type="molecule type" value="Genomic_DNA"/>
</dbReference>
<evidence type="ECO:0000256" key="6">
    <source>
        <dbReference type="ARBA" id="ARBA00022777"/>
    </source>
</evidence>
<dbReference type="GO" id="GO:0016301">
    <property type="term" value="F:kinase activity"/>
    <property type="evidence" value="ECO:0007669"/>
    <property type="project" value="UniProtKB-KW"/>
</dbReference>
<evidence type="ECO:0000256" key="8">
    <source>
        <dbReference type="ARBA" id="ARBA00036527"/>
    </source>
</evidence>
<protein>
    <recommendedName>
        <fullName evidence="9">Long-chain-fatty-acid--CoA ligase</fullName>
    </recommendedName>
</protein>
<dbReference type="SUPFAM" id="SSF56104">
    <property type="entry name" value="SAICAR synthase-like"/>
    <property type="match status" value="1"/>
</dbReference>
<dbReference type="OrthoDB" id="288590at2759"/>
<evidence type="ECO:0000256" key="10">
    <source>
        <dbReference type="ARBA" id="ARBA00048666"/>
    </source>
</evidence>
<keyword evidence="4" id="KW-0808">Transferase</keyword>
<evidence type="ECO:0000313" key="14">
    <source>
        <dbReference type="Proteomes" id="UP000192578"/>
    </source>
</evidence>
<evidence type="ECO:0000256" key="4">
    <source>
        <dbReference type="ARBA" id="ARBA00022679"/>
    </source>
</evidence>
<comment type="catalytic activity">
    <reaction evidence="10">
        <text>tetracosanoate + ATP + CoA = tetracosanoyl-CoA + AMP + diphosphate</text>
        <dbReference type="Rhea" id="RHEA:33639"/>
        <dbReference type="ChEBI" id="CHEBI:30616"/>
        <dbReference type="ChEBI" id="CHEBI:31014"/>
        <dbReference type="ChEBI" id="CHEBI:33019"/>
        <dbReference type="ChEBI" id="CHEBI:57287"/>
        <dbReference type="ChEBI" id="CHEBI:65052"/>
        <dbReference type="ChEBI" id="CHEBI:456215"/>
    </reaction>
    <physiologicalReaction direction="left-to-right" evidence="10">
        <dbReference type="Rhea" id="RHEA:33640"/>
    </physiologicalReaction>
</comment>
<keyword evidence="7" id="KW-0067">ATP-binding</keyword>
<keyword evidence="6" id="KW-0418">Kinase</keyword>
<dbReference type="GO" id="GO:0005524">
    <property type="term" value="F:ATP binding"/>
    <property type="evidence" value="ECO:0007669"/>
    <property type="project" value="UniProtKB-KW"/>
</dbReference>
<dbReference type="GO" id="GO:0032958">
    <property type="term" value="P:inositol phosphate biosynthetic process"/>
    <property type="evidence" value="ECO:0007669"/>
    <property type="project" value="InterPro"/>
</dbReference>
<comment type="caution">
    <text evidence="13">The sequence shown here is derived from an EMBL/GenBank/DDBJ whole genome shotgun (WGS) entry which is preliminary data.</text>
</comment>
<dbReference type="GO" id="GO:0004467">
    <property type="term" value="F:long-chain fatty acid-CoA ligase activity"/>
    <property type="evidence" value="ECO:0007669"/>
    <property type="project" value="TreeGrafter"/>
</dbReference>
<evidence type="ECO:0000256" key="3">
    <source>
        <dbReference type="ARBA" id="ARBA00022598"/>
    </source>
</evidence>
<dbReference type="PANTHER" id="PTHR43107:SF15">
    <property type="entry name" value="FATTY ACID TRANSPORT PROTEIN 3, ISOFORM A"/>
    <property type="match status" value="1"/>
</dbReference>
<dbReference type="GO" id="GO:0005886">
    <property type="term" value="C:plasma membrane"/>
    <property type="evidence" value="ECO:0007669"/>
    <property type="project" value="TreeGrafter"/>
</dbReference>
<dbReference type="InterPro" id="IPR038286">
    <property type="entry name" value="IPK_sf"/>
</dbReference>
<evidence type="ECO:0000256" key="5">
    <source>
        <dbReference type="ARBA" id="ARBA00022741"/>
    </source>
</evidence>
<comment type="similarity">
    <text evidence="2">Belongs to the inositol phosphokinase (IPK) family.</text>
</comment>
<dbReference type="GO" id="GO:0005789">
    <property type="term" value="C:endoplasmic reticulum membrane"/>
    <property type="evidence" value="ECO:0007669"/>
    <property type="project" value="TreeGrafter"/>
</dbReference>
<accession>A0A1W0WU18</accession>
<keyword evidence="3" id="KW-0436">Ligase</keyword>
<dbReference type="Pfam" id="PF03770">
    <property type="entry name" value="IPK"/>
    <property type="match status" value="1"/>
</dbReference>
<evidence type="ECO:0000313" key="13">
    <source>
        <dbReference type="EMBL" id="OQV18643.1"/>
    </source>
</evidence>
<dbReference type="GO" id="GO:0044539">
    <property type="term" value="P:long-chain fatty acid import into cell"/>
    <property type="evidence" value="ECO:0007669"/>
    <property type="project" value="TreeGrafter"/>
</dbReference>
<comment type="catalytic activity">
    <reaction evidence="8">
        <text>a very long-chain fatty acid + ATP + CoA = a very long-chain fatty acyl-CoA + AMP + diphosphate</text>
        <dbReference type="Rhea" id="RHEA:54536"/>
        <dbReference type="ChEBI" id="CHEBI:30616"/>
        <dbReference type="ChEBI" id="CHEBI:33019"/>
        <dbReference type="ChEBI" id="CHEBI:57287"/>
        <dbReference type="ChEBI" id="CHEBI:58950"/>
        <dbReference type="ChEBI" id="CHEBI:138261"/>
        <dbReference type="ChEBI" id="CHEBI:456215"/>
    </reaction>
    <physiologicalReaction direction="left-to-right" evidence="8">
        <dbReference type="Rhea" id="RHEA:54537"/>
    </physiologicalReaction>
</comment>
<dbReference type="Proteomes" id="UP000192578">
    <property type="component" value="Unassembled WGS sequence"/>
</dbReference>
<feature type="compositionally biased region" description="Basic residues" evidence="11">
    <location>
        <begin position="910"/>
        <end position="922"/>
    </location>
</feature>